<dbReference type="EMBL" id="CP035945">
    <property type="protein sequence ID" value="QBE95236.1"/>
    <property type="molecule type" value="Genomic_DNA"/>
</dbReference>
<dbReference type="InterPro" id="IPR018925">
    <property type="entry name" value="XtmA-like_N"/>
</dbReference>
<dbReference type="Pfam" id="PF10668">
    <property type="entry name" value="Phage_terminase"/>
    <property type="match status" value="1"/>
</dbReference>
<feature type="region of interest" description="Disordered" evidence="1">
    <location>
        <begin position="49"/>
        <end position="84"/>
    </location>
</feature>
<name>A0A4P6LTE0_9FIRM</name>
<dbReference type="Proteomes" id="UP000289794">
    <property type="component" value="Chromosome"/>
</dbReference>
<reference evidence="3 4" key="1">
    <citation type="submission" date="2019-01" db="EMBL/GenBank/DDBJ databases">
        <title>PMF-metabolizing Aryl O-demethylase.</title>
        <authorList>
            <person name="Kim M."/>
        </authorList>
    </citation>
    <scope>NUCLEOTIDE SEQUENCE [LARGE SCALE GENOMIC DNA]</scope>
    <source>
        <strain evidence="3 4">PMF1</strain>
    </source>
</reference>
<evidence type="ECO:0000259" key="2">
    <source>
        <dbReference type="Pfam" id="PF10668"/>
    </source>
</evidence>
<accession>A0A4P6LTE0</accession>
<protein>
    <recommendedName>
        <fullName evidence="2">PBSX phage terminase small subunit-like N-terminal domain-containing protein</fullName>
    </recommendedName>
</protein>
<dbReference type="KEGG" id="bpro:PMF13cell1_00750"/>
<evidence type="ECO:0000256" key="1">
    <source>
        <dbReference type="SAM" id="MobiDB-lite"/>
    </source>
</evidence>
<dbReference type="AlphaFoldDB" id="A0A4P6LTE0"/>
<evidence type="ECO:0000313" key="3">
    <source>
        <dbReference type="EMBL" id="QBE95236.1"/>
    </source>
</evidence>
<feature type="domain" description="PBSX phage terminase small subunit-like N-terminal" evidence="2">
    <location>
        <begin position="1"/>
        <end position="54"/>
    </location>
</feature>
<gene>
    <name evidence="3" type="ORF">PMF13cell1_00750</name>
</gene>
<evidence type="ECO:0000313" key="4">
    <source>
        <dbReference type="Proteomes" id="UP000289794"/>
    </source>
</evidence>
<sequence>MPRKLDERAVKAKEMYLNGKKLVEIASQLNLPEGTVRRWKSTYKWGSERSLNKSERSQRRKGGQPGNRNAVGHGGTGPPGNQNAVKHGLFSKYFTADTRDIYEELQSGDPLELLWHNILFLQAEVLRSQKIMHVKDEFDVTESKIGYTDSVKSSSEQWEVQQAWDKQGNYLRSLSRAQAELRNMIKDYLELEGKNKADASAAAKDWKAAIIDIAKRRAQHE</sequence>
<proteinExistence type="predicted"/>
<organism evidence="3 4">
    <name type="scientific">Blautia producta</name>
    <dbReference type="NCBI Taxonomy" id="33035"/>
    <lineage>
        <taxon>Bacteria</taxon>
        <taxon>Bacillati</taxon>
        <taxon>Bacillota</taxon>
        <taxon>Clostridia</taxon>
        <taxon>Lachnospirales</taxon>
        <taxon>Lachnospiraceae</taxon>
        <taxon>Blautia</taxon>
    </lineage>
</organism>
<dbReference type="NCBIfam" id="NF040601">
    <property type="entry name" value="TerS_not_xtmA"/>
    <property type="match status" value="1"/>
</dbReference>